<dbReference type="AlphaFoldDB" id="A0A1Y1WFJ4"/>
<feature type="chain" id="PRO_5012779132" description="Antigenic cell wall galactomannoprotein" evidence="1">
    <location>
        <begin position="19"/>
        <end position="119"/>
    </location>
</feature>
<feature type="signal peptide" evidence="1">
    <location>
        <begin position="1"/>
        <end position="18"/>
    </location>
</feature>
<organism evidence="2 3">
    <name type="scientific">Linderina pennispora</name>
    <dbReference type="NCBI Taxonomy" id="61395"/>
    <lineage>
        <taxon>Eukaryota</taxon>
        <taxon>Fungi</taxon>
        <taxon>Fungi incertae sedis</taxon>
        <taxon>Zoopagomycota</taxon>
        <taxon>Kickxellomycotina</taxon>
        <taxon>Kickxellomycetes</taxon>
        <taxon>Kickxellales</taxon>
        <taxon>Kickxellaceae</taxon>
        <taxon>Linderina</taxon>
    </lineage>
</organism>
<sequence length="119" mass="12454">MHFKTIAILAASAGYATATLDLLSGRPLSEALFGLTPAQVKNIDNRIMRAETNSMAAVANAYSNIGKTLIQIFTEVDKNSAPAFNDAAAAVSKAFTPEVRAKVKKAITTIVDSTLAAAL</sequence>
<gene>
    <name evidence="2" type="ORF">DL89DRAFT_265745</name>
</gene>
<accession>A0A1Y1WFJ4</accession>
<name>A0A1Y1WFJ4_9FUNG</name>
<dbReference type="RefSeq" id="XP_040745512.1">
    <property type="nucleotide sequence ID" value="XM_040886804.1"/>
</dbReference>
<comment type="caution">
    <text evidence="2">The sequence shown here is derived from an EMBL/GenBank/DDBJ whole genome shotgun (WGS) entry which is preliminary data.</text>
</comment>
<dbReference type="OrthoDB" id="5560832at2759"/>
<dbReference type="EMBL" id="MCFD01000003">
    <property type="protein sequence ID" value="ORX72088.1"/>
    <property type="molecule type" value="Genomic_DNA"/>
</dbReference>
<protein>
    <recommendedName>
        <fullName evidence="4">Antigenic cell wall galactomannoprotein</fullName>
    </recommendedName>
</protein>
<dbReference type="Proteomes" id="UP000193922">
    <property type="component" value="Unassembled WGS sequence"/>
</dbReference>
<reference evidence="2 3" key="1">
    <citation type="submission" date="2016-07" db="EMBL/GenBank/DDBJ databases">
        <title>Pervasive Adenine N6-methylation of Active Genes in Fungi.</title>
        <authorList>
            <consortium name="DOE Joint Genome Institute"/>
            <person name="Mondo S.J."/>
            <person name="Dannebaum R.O."/>
            <person name="Kuo R.C."/>
            <person name="Labutti K."/>
            <person name="Haridas S."/>
            <person name="Kuo A."/>
            <person name="Salamov A."/>
            <person name="Ahrendt S.R."/>
            <person name="Lipzen A."/>
            <person name="Sullivan W."/>
            <person name="Andreopoulos W.B."/>
            <person name="Clum A."/>
            <person name="Lindquist E."/>
            <person name="Daum C."/>
            <person name="Ramamoorthy G.K."/>
            <person name="Gryganskyi A."/>
            <person name="Culley D."/>
            <person name="Magnuson J.K."/>
            <person name="James T.Y."/>
            <person name="O'Malley M.A."/>
            <person name="Stajich J.E."/>
            <person name="Spatafora J.W."/>
            <person name="Visel A."/>
            <person name="Grigoriev I.V."/>
        </authorList>
    </citation>
    <scope>NUCLEOTIDE SEQUENCE [LARGE SCALE GENOMIC DNA]</scope>
    <source>
        <strain evidence="2 3">ATCC 12442</strain>
    </source>
</reference>
<evidence type="ECO:0000313" key="3">
    <source>
        <dbReference type="Proteomes" id="UP000193922"/>
    </source>
</evidence>
<proteinExistence type="predicted"/>
<dbReference type="GeneID" id="63803452"/>
<evidence type="ECO:0008006" key="4">
    <source>
        <dbReference type="Google" id="ProtNLM"/>
    </source>
</evidence>
<keyword evidence="1" id="KW-0732">Signal</keyword>
<evidence type="ECO:0000256" key="1">
    <source>
        <dbReference type="SAM" id="SignalP"/>
    </source>
</evidence>
<keyword evidence="3" id="KW-1185">Reference proteome</keyword>
<evidence type="ECO:0000313" key="2">
    <source>
        <dbReference type="EMBL" id="ORX72088.1"/>
    </source>
</evidence>